<dbReference type="InterPro" id="IPR022712">
    <property type="entry name" value="Beta_Casp"/>
</dbReference>
<sequence length="514" mass="57517">MRITFLGAAREVTGSCYLIEGRNKRFLIDCGMVQGSGEERNAASFSFDPGSIDFLLLTHAHLDHSGRIPFLYKDGFRGKIFATAPTIELCEVLWLDMYKIMLEETNRTNRKNLRAGRPSIEPLYTEEDVLGALNLFEPVGYDEIVPVDNIESVFRNAAHIIGAATIEIWIDGVKLVFSGDLGPFYNVMEGSPPIIDEADYVILESTYGNRRHKTLEETREEFENAIREALKSGGKVLIPSFVVDRAQRLIYELSLLKNKMKFDFPIFFDSPMGSKATEIYQKYMGLMAGEIQKQIFQGHDPFVLPGMSYVSSPDESRAINQIEKAIVIAGSGMCNGGRIIHHLKHGLWKPNTDLIFVGYQARGTLGRLLVDGVKKVKLFGEEISVKAKINTINGFSAHADQDDLLKWSDYFQSNPTFIITHGEEEIAETFGRVLEKRGRAVIVPRLGDSIDLVKKEKKVCVSEAPAVESPVVQEISSKVKSLQEKKIYTGTDGDHLLRSALLLIEEAEKAVMEE</sequence>
<evidence type="ECO:0000256" key="1">
    <source>
        <dbReference type="ARBA" id="ARBA00022801"/>
    </source>
</evidence>
<dbReference type="PANTHER" id="PTHR11203">
    <property type="entry name" value="CLEAVAGE AND POLYADENYLATION SPECIFICITY FACTOR FAMILY MEMBER"/>
    <property type="match status" value="1"/>
</dbReference>
<dbReference type="Pfam" id="PF00753">
    <property type="entry name" value="Lactamase_B"/>
    <property type="match status" value="1"/>
</dbReference>
<dbReference type="InterPro" id="IPR050698">
    <property type="entry name" value="MBL"/>
</dbReference>
<organism evidence="4">
    <name type="scientific">Candidatus Atribacter allofermentans</name>
    <dbReference type="NCBI Taxonomy" id="1852833"/>
    <lineage>
        <taxon>Bacteria</taxon>
        <taxon>Pseudomonadati</taxon>
        <taxon>Atribacterota</taxon>
        <taxon>Atribacteria</taxon>
        <taxon>Atribacterales</taxon>
        <taxon>Atribacteraceae</taxon>
        <taxon>Atribacter</taxon>
    </lineage>
</organism>
<dbReference type="Pfam" id="PF10996">
    <property type="entry name" value="Beta-Casp"/>
    <property type="match status" value="1"/>
</dbReference>
<feature type="domain" description="Beta-Casp" evidence="3">
    <location>
        <begin position="246"/>
        <end position="369"/>
    </location>
</feature>
<keyword evidence="1 4" id="KW-0378">Hydrolase</keyword>
<gene>
    <name evidence="4" type="ORF">BWY41_01425</name>
</gene>
<feature type="domain" description="Metallo-beta-lactamase" evidence="2">
    <location>
        <begin position="13"/>
        <end position="241"/>
    </location>
</feature>
<dbReference type="EMBL" id="MWBQ01000105">
    <property type="protein sequence ID" value="OQA56876.1"/>
    <property type="molecule type" value="Genomic_DNA"/>
</dbReference>
<evidence type="ECO:0000313" key="4">
    <source>
        <dbReference type="EMBL" id="OQA56876.1"/>
    </source>
</evidence>
<dbReference type="SMART" id="SM00849">
    <property type="entry name" value="Lactamase_B"/>
    <property type="match status" value="1"/>
</dbReference>
<dbReference type="GO" id="GO:0016787">
    <property type="term" value="F:hydrolase activity"/>
    <property type="evidence" value="ECO:0007669"/>
    <property type="project" value="UniProtKB-KW"/>
</dbReference>
<dbReference type="CDD" id="cd16295">
    <property type="entry name" value="TTHA0252-CPSF-like_MBL-fold"/>
    <property type="match status" value="1"/>
</dbReference>
<protein>
    <submittedName>
        <fullName evidence="4">Ribonuclease</fullName>
        <ecNumber evidence="4">3.1.-.-</ecNumber>
    </submittedName>
</protein>
<dbReference type="Pfam" id="PF07521">
    <property type="entry name" value="RMMBL"/>
    <property type="match status" value="1"/>
</dbReference>
<proteinExistence type="predicted"/>
<accession>A0A1V5SQR4</accession>
<dbReference type="InterPro" id="IPR001279">
    <property type="entry name" value="Metallo-B-lactamas"/>
</dbReference>
<dbReference type="Proteomes" id="UP000485569">
    <property type="component" value="Unassembled WGS sequence"/>
</dbReference>
<name>A0A1V5SQR4_9BACT</name>
<dbReference type="SUPFAM" id="SSF56281">
    <property type="entry name" value="Metallo-hydrolase/oxidoreductase"/>
    <property type="match status" value="1"/>
</dbReference>
<dbReference type="SMART" id="SM01027">
    <property type="entry name" value="Beta-Casp"/>
    <property type="match status" value="1"/>
</dbReference>
<dbReference type="PANTHER" id="PTHR11203:SF37">
    <property type="entry name" value="INTEGRATOR COMPLEX SUBUNIT 11"/>
    <property type="match status" value="1"/>
</dbReference>
<dbReference type="Gene3D" id="3.60.15.10">
    <property type="entry name" value="Ribonuclease Z/Hydroxyacylglutathione hydrolase-like"/>
    <property type="match status" value="1"/>
</dbReference>
<evidence type="ECO:0000259" key="2">
    <source>
        <dbReference type="SMART" id="SM00849"/>
    </source>
</evidence>
<dbReference type="Gene3D" id="3.40.50.10890">
    <property type="match status" value="1"/>
</dbReference>
<comment type="caution">
    <text evidence="4">The sequence shown here is derived from an EMBL/GenBank/DDBJ whole genome shotgun (WGS) entry which is preliminary data.</text>
</comment>
<reference evidence="4" key="1">
    <citation type="submission" date="2017-02" db="EMBL/GenBank/DDBJ databases">
        <title>Delving into the versatile metabolic prowess of the omnipresent phylum Bacteroidetes.</title>
        <authorList>
            <person name="Nobu M.K."/>
            <person name="Mei R."/>
            <person name="Narihiro T."/>
            <person name="Kuroda K."/>
            <person name="Liu W.-T."/>
        </authorList>
    </citation>
    <scope>NUCLEOTIDE SEQUENCE</scope>
    <source>
        <strain evidence="4">ADurb.Bin276</strain>
    </source>
</reference>
<dbReference type="AlphaFoldDB" id="A0A1V5SQR4"/>
<dbReference type="InterPro" id="IPR036866">
    <property type="entry name" value="RibonucZ/Hydroxyglut_hydro"/>
</dbReference>
<dbReference type="InterPro" id="IPR011108">
    <property type="entry name" value="RMMBL"/>
</dbReference>
<dbReference type="GO" id="GO:0004521">
    <property type="term" value="F:RNA endonuclease activity"/>
    <property type="evidence" value="ECO:0007669"/>
    <property type="project" value="TreeGrafter"/>
</dbReference>
<dbReference type="EC" id="3.1.-.-" evidence="4"/>
<evidence type="ECO:0000259" key="3">
    <source>
        <dbReference type="SMART" id="SM01027"/>
    </source>
</evidence>